<comment type="caution">
    <text evidence="2">The sequence shown here is derived from an EMBL/GenBank/DDBJ whole genome shotgun (WGS) entry which is preliminary data.</text>
</comment>
<evidence type="ECO:0000313" key="3">
    <source>
        <dbReference type="Proteomes" id="UP000283090"/>
    </source>
</evidence>
<evidence type="ECO:0000256" key="1">
    <source>
        <dbReference type="SAM" id="MobiDB-lite"/>
    </source>
</evidence>
<dbReference type="Proteomes" id="UP000283090">
    <property type="component" value="Unassembled WGS sequence"/>
</dbReference>
<sequence length="582" mass="66157">MAPKERLAPGCICFAYQERPEISTQGLITGSTKDVVSMEWLNADDLAVTVDRGADAPESVTLAPFMTIALHENHFIGLPLIKVPYTMTFNKTCERAERVDRTYLAISPSENTVKLKNKRIDNRFRPLQGSEFPVQKIYKDPKTGRPMPEWDTFIDFAVPIYIRNHQIEWHAEIYKSPVPETLRMIRLFRFVQSLDYDIPDVEEMDRDGQLIELSDRDRTQRPPVEWVGPGVHKEKQGLTPSSSERAKGNRKTVPHSISHVNNPNKGNNNISPTGPINTNTWANVATGSNVNPVSTNHQNQKPYNQQGQQSRGGGSWGQNDRGGAWENEGNVNQWGRGGGQNNGRGQRGGRGNQRQRGGKWGNNGRNFNDNQKSGHHQNNLTGNVNQQSQTTQNDTGRSPKELKIPENGKLVGLEKETTLPAKMIPDIDEEQPAPVAELLALANENANQMKKPSLMQAAREINEKDKYDFAAFLRNRDREKQSKLDVVPEEKDSAQCIPDNDRTTWNKGESKLVKEPWPEDWEIAEPGQTFFENIKDIPTREGWDFQKPSVPWWVRSQEWLDLTGDDRIYKGWEYPDDPELWH</sequence>
<feature type="compositionally biased region" description="Basic and acidic residues" evidence="1">
    <location>
        <begin position="211"/>
        <end position="220"/>
    </location>
</feature>
<feature type="compositionally biased region" description="Low complexity" evidence="1">
    <location>
        <begin position="298"/>
        <end position="309"/>
    </location>
</feature>
<dbReference type="GeneID" id="93584773"/>
<gene>
    <name evidence="2" type="ORF">DFL_002462</name>
</gene>
<dbReference type="AlphaFoldDB" id="A0A437AAH7"/>
<feature type="compositionally biased region" description="Polar residues" evidence="1">
    <location>
        <begin position="270"/>
        <end position="297"/>
    </location>
</feature>
<dbReference type="EMBL" id="SAEB01000003">
    <property type="protein sequence ID" value="RVD88273.1"/>
    <property type="molecule type" value="Genomic_DNA"/>
</dbReference>
<feature type="compositionally biased region" description="Polar residues" evidence="1">
    <location>
        <begin position="367"/>
        <end position="396"/>
    </location>
</feature>
<feature type="region of interest" description="Disordered" evidence="1">
    <location>
        <begin position="211"/>
        <end position="405"/>
    </location>
</feature>
<feature type="compositionally biased region" description="Gly residues" evidence="1">
    <location>
        <begin position="335"/>
        <end position="351"/>
    </location>
</feature>
<organism evidence="2 3">
    <name type="scientific">Arthrobotrys flagrans</name>
    <name type="common">Nematode-trapping fungus</name>
    <name type="synonym">Trichothecium flagrans</name>
    <dbReference type="NCBI Taxonomy" id="97331"/>
    <lineage>
        <taxon>Eukaryota</taxon>
        <taxon>Fungi</taxon>
        <taxon>Dikarya</taxon>
        <taxon>Ascomycota</taxon>
        <taxon>Pezizomycotina</taxon>
        <taxon>Orbiliomycetes</taxon>
        <taxon>Orbiliales</taxon>
        <taxon>Orbiliaceae</taxon>
        <taxon>Arthrobotrys</taxon>
    </lineage>
</organism>
<name>A0A437AAH7_ARTFL</name>
<dbReference type="VEuPathDB" id="FungiDB:DFL_002462"/>
<accession>A0A437AAH7</accession>
<dbReference type="OrthoDB" id="5334976at2759"/>
<keyword evidence="3" id="KW-1185">Reference proteome</keyword>
<evidence type="ECO:0000313" key="2">
    <source>
        <dbReference type="EMBL" id="RVD88273.1"/>
    </source>
</evidence>
<reference evidence="2 3" key="1">
    <citation type="submission" date="2019-01" db="EMBL/GenBank/DDBJ databases">
        <title>Intercellular communication is required for trap formation in the nematode-trapping fungus Duddingtonia flagrans.</title>
        <authorList>
            <person name="Youssar L."/>
            <person name="Wernet V."/>
            <person name="Hensel N."/>
            <person name="Hildebrandt H.-G."/>
            <person name="Fischer R."/>
        </authorList>
    </citation>
    <scope>NUCLEOTIDE SEQUENCE [LARGE SCALE GENOMIC DNA]</scope>
    <source>
        <strain evidence="2 3">CBS H-5679</strain>
    </source>
</reference>
<proteinExistence type="predicted"/>
<protein>
    <submittedName>
        <fullName evidence="2">Uncharacterized protein</fullName>
    </submittedName>
</protein>
<dbReference type="RefSeq" id="XP_067493817.1">
    <property type="nucleotide sequence ID" value="XM_067631253.1"/>
</dbReference>